<feature type="domain" description="Activator of Hsp90 ATPase homologue 1/2-like C-terminal" evidence="2">
    <location>
        <begin position="13"/>
        <end position="144"/>
    </location>
</feature>
<name>A0ABY9T6R4_BREBE</name>
<evidence type="ECO:0000313" key="3">
    <source>
        <dbReference type="EMBL" id="WNC15796.1"/>
    </source>
</evidence>
<dbReference type="Proteomes" id="UP001256827">
    <property type="component" value="Chromosome"/>
</dbReference>
<reference evidence="3 4" key="1">
    <citation type="submission" date="2023-09" db="EMBL/GenBank/DDBJ databases">
        <title>Complete Genome and Methylome dissection of Bacillus brevis NEB573 original source of BbsI restriction endonuclease.</title>
        <authorList>
            <person name="Fomenkov A."/>
            <person name="Roberts R.D."/>
        </authorList>
    </citation>
    <scope>NUCLEOTIDE SEQUENCE [LARGE SCALE GENOMIC DNA]</scope>
    <source>
        <strain evidence="3 4">NEB573</strain>
    </source>
</reference>
<accession>A0ABY9T6R4</accession>
<protein>
    <submittedName>
        <fullName evidence="3">SRPBCC domain-containing protein</fullName>
    </submittedName>
</protein>
<organism evidence="3 4">
    <name type="scientific">Brevibacillus brevis</name>
    <name type="common">Bacillus brevis</name>
    <dbReference type="NCBI Taxonomy" id="1393"/>
    <lineage>
        <taxon>Bacteria</taxon>
        <taxon>Bacillati</taxon>
        <taxon>Bacillota</taxon>
        <taxon>Bacilli</taxon>
        <taxon>Bacillales</taxon>
        <taxon>Paenibacillaceae</taxon>
        <taxon>Brevibacillus</taxon>
    </lineage>
</organism>
<dbReference type="InterPro" id="IPR013538">
    <property type="entry name" value="ASHA1/2-like_C"/>
</dbReference>
<evidence type="ECO:0000259" key="2">
    <source>
        <dbReference type="Pfam" id="PF08327"/>
    </source>
</evidence>
<evidence type="ECO:0000256" key="1">
    <source>
        <dbReference type="ARBA" id="ARBA00006817"/>
    </source>
</evidence>
<dbReference type="InterPro" id="IPR023393">
    <property type="entry name" value="START-like_dom_sf"/>
</dbReference>
<dbReference type="CDD" id="cd07814">
    <property type="entry name" value="SRPBCC_CalC_Aha1-like"/>
    <property type="match status" value="1"/>
</dbReference>
<evidence type="ECO:0000313" key="4">
    <source>
        <dbReference type="Proteomes" id="UP001256827"/>
    </source>
</evidence>
<dbReference type="Gene3D" id="3.30.530.20">
    <property type="match status" value="1"/>
</dbReference>
<comment type="similarity">
    <text evidence="1">Belongs to the AHA1 family.</text>
</comment>
<proteinExistence type="inferred from homology"/>
<dbReference type="EMBL" id="CP134050">
    <property type="protein sequence ID" value="WNC15796.1"/>
    <property type="molecule type" value="Genomic_DNA"/>
</dbReference>
<dbReference type="Pfam" id="PF08327">
    <property type="entry name" value="AHSA1"/>
    <property type="match status" value="1"/>
</dbReference>
<dbReference type="RefSeq" id="WP_310769892.1">
    <property type="nucleotide sequence ID" value="NZ_CP134050.1"/>
</dbReference>
<keyword evidence="4" id="KW-1185">Reference proteome</keyword>
<dbReference type="SUPFAM" id="SSF55961">
    <property type="entry name" value="Bet v1-like"/>
    <property type="match status" value="1"/>
</dbReference>
<gene>
    <name evidence="3" type="ORF">RGB73_05540</name>
</gene>
<sequence length="160" mass="18344">MSAFQVETEILSTLEQVWWAWTRSDRIVQWFAPEAHIEPRLGGAFELFFNPANREQMGTKGCLITHFEPQERLGFTWKGPDDFAALMNHDEALTYVLVSMAESEGKTRVVVEHYGWMEGEEWEKARAWHQMAWTHALASLKSAIEEGKGDLCCVPQENAV</sequence>